<protein>
    <submittedName>
        <fullName evidence="2">Serine/threonine-protein phosphatase</fullName>
    </submittedName>
</protein>
<accession>A0A9D1KWC1</accession>
<dbReference type="Gene3D" id="3.60.40.10">
    <property type="entry name" value="PPM-type phosphatase domain"/>
    <property type="match status" value="1"/>
</dbReference>
<dbReference type="SMART" id="SM00332">
    <property type="entry name" value="PP2Cc"/>
    <property type="match status" value="1"/>
</dbReference>
<dbReference type="InterPro" id="IPR036457">
    <property type="entry name" value="PPM-type-like_dom_sf"/>
</dbReference>
<reference evidence="2" key="1">
    <citation type="submission" date="2020-10" db="EMBL/GenBank/DDBJ databases">
        <authorList>
            <person name="Gilroy R."/>
        </authorList>
    </citation>
    <scope>NUCLEOTIDE SEQUENCE</scope>
    <source>
        <strain evidence="2">CHK187-14744</strain>
    </source>
</reference>
<dbReference type="SMART" id="SM00331">
    <property type="entry name" value="PP2C_SIG"/>
    <property type="match status" value="1"/>
</dbReference>
<dbReference type="InterPro" id="IPR001932">
    <property type="entry name" value="PPM-type_phosphatase-like_dom"/>
</dbReference>
<dbReference type="CDD" id="cd00143">
    <property type="entry name" value="PP2Cc"/>
    <property type="match status" value="1"/>
</dbReference>
<name>A0A9D1KWC1_9FIRM</name>
<comment type="caution">
    <text evidence="2">The sequence shown here is derived from an EMBL/GenBank/DDBJ whole genome shotgun (WGS) entry which is preliminary data.</text>
</comment>
<dbReference type="SUPFAM" id="SSF81606">
    <property type="entry name" value="PP2C-like"/>
    <property type="match status" value="1"/>
</dbReference>
<dbReference type="AlphaFoldDB" id="A0A9D1KWC1"/>
<reference evidence="2" key="2">
    <citation type="journal article" date="2021" name="PeerJ">
        <title>Extensive microbial diversity within the chicken gut microbiome revealed by metagenomics and culture.</title>
        <authorList>
            <person name="Gilroy R."/>
            <person name="Ravi A."/>
            <person name="Getino M."/>
            <person name="Pursley I."/>
            <person name="Horton D.L."/>
            <person name="Alikhan N.F."/>
            <person name="Baker D."/>
            <person name="Gharbi K."/>
            <person name="Hall N."/>
            <person name="Watson M."/>
            <person name="Adriaenssens E.M."/>
            <person name="Foster-Nyarko E."/>
            <person name="Jarju S."/>
            <person name="Secka A."/>
            <person name="Antonio M."/>
            <person name="Oren A."/>
            <person name="Chaudhuri R.R."/>
            <person name="La Ragione R."/>
            <person name="Hildebrand F."/>
            <person name="Pallen M.J."/>
        </authorList>
    </citation>
    <scope>NUCLEOTIDE SEQUENCE</scope>
    <source>
        <strain evidence="2">CHK187-14744</strain>
    </source>
</reference>
<sequence>MIDMAGCSEKGGRNHNEDTVLVKNMGYRQCALVADGLGGHGGGDIASKTAANIIMEGFESEEVMDTDALIRIFEEANRAVVKKQTMTCRMKTTCVGLFIEEAKAWWGHIGDSRLYHFVDGALNSCTKDHSVSQMAVDAGKITWEQIRFHKERNKLYCALGSRIPIRPEVGQADLDDGHFHAFLLCTDGFWEYVLETEMMVDLAKSRRPGEWLDYMVSRLEKKVTGYHDNYTAAAVFYR</sequence>
<dbReference type="PROSITE" id="PS51746">
    <property type="entry name" value="PPM_2"/>
    <property type="match status" value="1"/>
</dbReference>
<evidence type="ECO:0000313" key="3">
    <source>
        <dbReference type="Proteomes" id="UP000824164"/>
    </source>
</evidence>
<dbReference type="Pfam" id="PF13672">
    <property type="entry name" value="PP2C_2"/>
    <property type="match status" value="1"/>
</dbReference>
<proteinExistence type="predicted"/>
<gene>
    <name evidence="2" type="ORF">IAB63_03085</name>
</gene>
<evidence type="ECO:0000313" key="2">
    <source>
        <dbReference type="EMBL" id="HIU02222.1"/>
    </source>
</evidence>
<dbReference type="Proteomes" id="UP000824164">
    <property type="component" value="Unassembled WGS sequence"/>
</dbReference>
<evidence type="ECO:0000259" key="1">
    <source>
        <dbReference type="PROSITE" id="PS51746"/>
    </source>
</evidence>
<feature type="domain" description="PPM-type phosphatase" evidence="1">
    <location>
        <begin position="3"/>
        <end position="219"/>
    </location>
</feature>
<dbReference type="EMBL" id="DVLT01000020">
    <property type="protein sequence ID" value="HIU02222.1"/>
    <property type="molecule type" value="Genomic_DNA"/>
</dbReference>
<organism evidence="2 3">
    <name type="scientific">Candidatus Onthocola gallistercoris</name>
    <dbReference type="NCBI Taxonomy" id="2840876"/>
    <lineage>
        <taxon>Bacteria</taxon>
        <taxon>Bacillati</taxon>
        <taxon>Bacillota</taxon>
        <taxon>Bacilli</taxon>
        <taxon>Candidatus Onthocola</taxon>
    </lineage>
</organism>